<gene>
    <name evidence="1" type="ORF">SFRICE_034893</name>
</gene>
<proteinExistence type="predicted"/>
<name>A0A2H1WI84_SPOFR</name>
<reference evidence="1" key="1">
    <citation type="submission" date="2016-07" db="EMBL/GenBank/DDBJ databases">
        <authorList>
            <person name="Bretaudeau A."/>
        </authorList>
    </citation>
    <scope>NUCLEOTIDE SEQUENCE</scope>
    <source>
        <strain evidence="1">Rice</strain>
        <tissue evidence="1">Whole body</tissue>
    </source>
</reference>
<evidence type="ECO:0000313" key="1">
    <source>
        <dbReference type="EMBL" id="SOQ52783.1"/>
    </source>
</evidence>
<dbReference type="AlphaFoldDB" id="A0A2H1WI84"/>
<organism evidence="1">
    <name type="scientific">Spodoptera frugiperda</name>
    <name type="common">Fall armyworm</name>
    <dbReference type="NCBI Taxonomy" id="7108"/>
    <lineage>
        <taxon>Eukaryota</taxon>
        <taxon>Metazoa</taxon>
        <taxon>Ecdysozoa</taxon>
        <taxon>Arthropoda</taxon>
        <taxon>Hexapoda</taxon>
        <taxon>Insecta</taxon>
        <taxon>Pterygota</taxon>
        <taxon>Neoptera</taxon>
        <taxon>Endopterygota</taxon>
        <taxon>Lepidoptera</taxon>
        <taxon>Glossata</taxon>
        <taxon>Ditrysia</taxon>
        <taxon>Noctuoidea</taxon>
        <taxon>Noctuidae</taxon>
        <taxon>Amphipyrinae</taxon>
        <taxon>Spodoptera</taxon>
    </lineage>
</organism>
<dbReference type="EMBL" id="ODYU01008835">
    <property type="protein sequence ID" value="SOQ52783.1"/>
    <property type="molecule type" value="Genomic_DNA"/>
</dbReference>
<sequence>MSSPALGEKSSKAVDQKHPVLRSDSMKLIQFRYYLVFNKNRISNLRIVGEPEIRKNGKGGNWASGNLTHKTIHNASDALQKLFSCSTESGIVPSIWHTYYMGLITQIGKNGFILYSGITCCNGGKSSSDFSRLGRGERECQILTD</sequence>
<accession>A0A2H1WI84</accession>
<protein>
    <submittedName>
        <fullName evidence="1">SFRICE_034893</fullName>
    </submittedName>
</protein>